<dbReference type="InterPro" id="IPR015424">
    <property type="entry name" value="PyrdxlP-dep_Trfase"/>
</dbReference>
<dbReference type="AlphaFoldDB" id="X1KLW6"/>
<comment type="similarity">
    <text evidence="2">Belongs to the class-V pyridoxal-phosphate-dependent aminotransferase family. NifS/IscS subfamily.</text>
</comment>
<comment type="cofactor">
    <cofactor evidence="1">
        <name>pyridoxal 5'-phosphate</name>
        <dbReference type="ChEBI" id="CHEBI:597326"/>
    </cofactor>
</comment>
<dbReference type="PANTHER" id="PTHR11601">
    <property type="entry name" value="CYSTEINE DESULFURYLASE FAMILY MEMBER"/>
    <property type="match status" value="1"/>
</dbReference>
<accession>X1KLW6</accession>
<evidence type="ECO:0000256" key="2">
    <source>
        <dbReference type="ARBA" id="ARBA00006490"/>
    </source>
</evidence>
<proteinExistence type="inferred from homology"/>
<name>X1KLW6_9ZZZZ</name>
<evidence type="ECO:0000313" key="4">
    <source>
        <dbReference type="EMBL" id="GAH94595.1"/>
    </source>
</evidence>
<evidence type="ECO:0000256" key="1">
    <source>
        <dbReference type="ARBA" id="ARBA00001933"/>
    </source>
</evidence>
<dbReference type="InterPro" id="IPR000192">
    <property type="entry name" value="Aminotrans_V_dom"/>
</dbReference>
<protein>
    <recommendedName>
        <fullName evidence="3">Aminotransferase class V domain-containing protein</fullName>
    </recommendedName>
</protein>
<comment type="caution">
    <text evidence="4">The sequence shown here is derived from an EMBL/GenBank/DDBJ whole genome shotgun (WGS) entry which is preliminary data.</text>
</comment>
<organism evidence="4">
    <name type="scientific">marine sediment metagenome</name>
    <dbReference type="NCBI Taxonomy" id="412755"/>
    <lineage>
        <taxon>unclassified sequences</taxon>
        <taxon>metagenomes</taxon>
        <taxon>ecological metagenomes</taxon>
    </lineage>
</organism>
<dbReference type="SUPFAM" id="SSF53383">
    <property type="entry name" value="PLP-dependent transferases"/>
    <property type="match status" value="1"/>
</dbReference>
<feature type="domain" description="Aminotransferase class V" evidence="3">
    <location>
        <begin position="1"/>
        <end position="81"/>
    </location>
</feature>
<dbReference type="PANTHER" id="PTHR11601:SF34">
    <property type="entry name" value="CYSTEINE DESULFURASE"/>
    <property type="match status" value="1"/>
</dbReference>
<dbReference type="InterPro" id="IPR015421">
    <property type="entry name" value="PyrdxlP-dep_Trfase_major"/>
</dbReference>
<dbReference type="Pfam" id="PF00266">
    <property type="entry name" value="Aminotran_5"/>
    <property type="match status" value="1"/>
</dbReference>
<feature type="non-terminal residue" evidence="4">
    <location>
        <position position="81"/>
    </location>
</feature>
<feature type="non-terminal residue" evidence="4">
    <location>
        <position position="1"/>
    </location>
</feature>
<reference evidence="4" key="1">
    <citation type="journal article" date="2014" name="Front. Microbiol.">
        <title>High frequency of phylogenetically diverse reductive dehalogenase-homologous genes in deep subseafloor sedimentary metagenomes.</title>
        <authorList>
            <person name="Kawai M."/>
            <person name="Futagami T."/>
            <person name="Toyoda A."/>
            <person name="Takaki Y."/>
            <person name="Nishi S."/>
            <person name="Hori S."/>
            <person name="Arai W."/>
            <person name="Tsubouchi T."/>
            <person name="Morono Y."/>
            <person name="Uchiyama I."/>
            <person name="Ito T."/>
            <person name="Fujiyama A."/>
            <person name="Inagaki F."/>
            <person name="Takami H."/>
        </authorList>
    </citation>
    <scope>NUCLEOTIDE SEQUENCE</scope>
    <source>
        <strain evidence="4">Expedition CK06-06</strain>
    </source>
</reference>
<sequence>IIISSIEHPCIMESAKWLEIQGFEITRLPVNKYGFIDPDDVRKAIRKDTILVSIIHASNEIGTIQPIKEIGKICKGKKVLF</sequence>
<dbReference type="Gene3D" id="3.40.640.10">
    <property type="entry name" value="Type I PLP-dependent aspartate aminotransferase-like (Major domain)"/>
    <property type="match status" value="1"/>
</dbReference>
<evidence type="ECO:0000259" key="3">
    <source>
        <dbReference type="Pfam" id="PF00266"/>
    </source>
</evidence>
<dbReference type="EMBL" id="BARU01048241">
    <property type="protein sequence ID" value="GAH94595.1"/>
    <property type="molecule type" value="Genomic_DNA"/>
</dbReference>
<gene>
    <name evidence="4" type="ORF">S03H2_71813</name>
</gene>